<evidence type="ECO:0000313" key="2">
    <source>
        <dbReference type="EMBL" id="GES10711.1"/>
    </source>
</evidence>
<dbReference type="Pfam" id="PF00701">
    <property type="entry name" value="DHDPS"/>
    <property type="match status" value="1"/>
</dbReference>
<dbReference type="EMBL" id="BLAE01000023">
    <property type="protein sequence ID" value="GES10711.1"/>
    <property type="molecule type" value="Genomic_DNA"/>
</dbReference>
<dbReference type="OrthoDB" id="9778880at2"/>
<keyword evidence="1" id="KW-0456">Lyase</keyword>
<dbReference type="PANTHER" id="PTHR12128:SF51">
    <property type="entry name" value="BLL4205 PROTEIN"/>
    <property type="match status" value="1"/>
</dbReference>
<evidence type="ECO:0000256" key="1">
    <source>
        <dbReference type="ARBA" id="ARBA00023239"/>
    </source>
</evidence>
<dbReference type="RefSeq" id="WP_155356125.1">
    <property type="nucleotide sequence ID" value="NZ_BAAAHL010000037.1"/>
</dbReference>
<dbReference type="SMART" id="SM01130">
    <property type="entry name" value="DHDPS"/>
    <property type="match status" value="1"/>
</dbReference>
<dbReference type="AlphaFoldDB" id="A0A5M3WTX1"/>
<dbReference type="Proteomes" id="UP000331127">
    <property type="component" value="Unassembled WGS sequence"/>
</dbReference>
<comment type="caution">
    <text evidence="2">The sequence shown here is derived from an EMBL/GenBank/DDBJ whole genome shotgun (WGS) entry which is preliminary data.</text>
</comment>
<evidence type="ECO:0000313" key="3">
    <source>
        <dbReference type="Proteomes" id="UP000331127"/>
    </source>
</evidence>
<reference evidence="2 3" key="1">
    <citation type="submission" date="2019-10" db="EMBL/GenBank/DDBJ databases">
        <title>Whole genome shotgun sequence of Acrocarpospora macrocephala NBRC 16266.</title>
        <authorList>
            <person name="Ichikawa N."/>
            <person name="Kimura A."/>
            <person name="Kitahashi Y."/>
            <person name="Komaki H."/>
            <person name="Oguchi A."/>
        </authorList>
    </citation>
    <scope>NUCLEOTIDE SEQUENCE [LARGE SCALE GENOMIC DNA]</scope>
    <source>
        <strain evidence="2 3">NBRC 16266</strain>
    </source>
</reference>
<dbReference type="Gene3D" id="3.20.20.70">
    <property type="entry name" value="Aldolase class I"/>
    <property type="match status" value="1"/>
</dbReference>
<sequence>MTTVIGKNEVRDWAHEHFHGVNNVVIPSFSADLTRLNERGIRHDVRRVIELGFTGTLLVSEVNITLDEYVRFTEIAHDEAGDRLNLIFHASFNTLEENIVAARRAAAAGARLALLSYPPCFYPRSLRELYDYTKAFCDATDLAVILFPMTHWGFERLHSASLPLEMLADLVDAAPNVVSVKAEGGFPSVAGFAHAWHRLSEKVLITMPIIQEAIALAALVPLRVIATSNTEYYGDTAPRMLALSQEGKIDQAMDLLWKIAPAWRANGNVAPVPHAHSVNRAAWKYQAWLAGFNGGPLRVPANRLHSGEMASFRRALVDSGLWVTQDPDEEYFVGRNPE</sequence>
<accession>A0A5M3WTX1</accession>
<dbReference type="InterPro" id="IPR013785">
    <property type="entry name" value="Aldolase_TIM"/>
</dbReference>
<dbReference type="InterPro" id="IPR002220">
    <property type="entry name" value="DapA-like"/>
</dbReference>
<name>A0A5M3WTX1_9ACTN</name>
<gene>
    <name evidence="2" type="ORF">Amac_043080</name>
</gene>
<keyword evidence="3" id="KW-1185">Reference proteome</keyword>
<dbReference type="SUPFAM" id="SSF51569">
    <property type="entry name" value="Aldolase"/>
    <property type="match status" value="1"/>
</dbReference>
<dbReference type="GO" id="GO:0008840">
    <property type="term" value="F:4-hydroxy-tetrahydrodipicolinate synthase activity"/>
    <property type="evidence" value="ECO:0007669"/>
    <property type="project" value="TreeGrafter"/>
</dbReference>
<dbReference type="PANTHER" id="PTHR12128">
    <property type="entry name" value="DIHYDRODIPICOLINATE SYNTHASE"/>
    <property type="match status" value="1"/>
</dbReference>
<proteinExistence type="predicted"/>
<protein>
    <recommendedName>
        <fullName evidence="4">Dihydrodipicolinate synthase family protein</fullName>
    </recommendedName>
</protein>
<organism evidence="2 3">
    <name type="scientific">Acrocarpospora macrocephala</name>
    <dbReference type="NCBI Taxonomy" id="150177"/>
    <lineage>
        <taxon>Bacteria</taxon>
        <taxon>Bacillati</taxon>
        <taxon>Actinomycetota</taxon>
        <taxon>Actinomycetes</taxon>
        <taxon>Streptosporangiales</taxon>
        <taxon>Streptosporangiaceae</taxon>
        <taxon>Acrocarpospora</taxon>
    </lineage>
</organism>
<evidence type="ECO:0008006" key="4">
    <source>
        <dbReference type="Google" id="ProtNLM"/>
    </source>
</evidence>